<dbReference type="EMBL" id="PZKG01000003">
    <property type="protein sequence ID" value="PTE23566.1"/>
    <property type="molecule type" value="Genomic_DNA"/>
</dbReference>
<gene>
    <name evidence="1" type="ORF">C5F48_01620</name>
</gene>
<accession>A0A2T4K0B0</accession>
<dbReference type="Proteomes" id="UP000241010">
    <property type="component" value="Unassembled WGS sequence"/>
</dbReference>
<sequence length="65" mass="7183">MSSYSDQMFQKKASFRLAWPFFLKPAAPAPQKPAPLTLTKEELRQLFSADLATAALGIGRVTREG</sequence>
<dbReference type="RefSeq" id="WP_107662158.1">
    <property type="nucleotide sequence ID" value="NZ_PZKG01000003.1"/>
</dbReference>
<organism evidence="1 2">
    <name type="scientific">Cereibacter changlensis JA139</name>
    <dbReference type="NCBI Taxonomy" id="1188249"/>
    <lineage>
        <taxon>Bacteria</taxon>
        <taxon>Pseudomonadati</taxon>
        <taxon>Pseudomonadota</taxon>
        <taxon>Alphaproteobacteria</taxon>
        <taxon>Rhodobacterales</taxon>
        <taxon>Paracoccaceae</taxon>
        <taxon>Cereibacter</taxon>
    </lineage>
</organism>
<keyword evidence="2" id="KW-1185">Reference proteome</keyword>
<evidence type="ECO:0000313" key="1">
    <source>
        <dbReference type="EMBL" id="PTE23566.1"/>
    </source>
</evidence>
<evidence type="ECO:0000313" key="2">
    <source>
        <dbReference type="Proteomes" id="UP000241010"/>
    </source>
</evidence>
<protein>
    <submittedName>
        <fullName evidence="1">Uncharacterized protein</fullName>
    </submittedName>
</protein>
<proteinExistence type="predicted"/>
<dbReference type="AlphaFoldDB" id="A0A2T4K0B0"/>
<reference evidence="1 2" key="1">
    <citation type="submission" date="2018-03" db="EMBL/GenBank/DDBJ databases">
        <title>Cereibacter changlensis.</title>
        <authorList>
            <person name="Meyer T.E."/>
            <person name="Miller S."/>
            <person name="Lodha T."/>
            <person name="Gandham S."/>
            <person name="Chintalapati S."/>
            <person name="Chintalapati V.R."/>
        </authorList>
    </citation>
    <scope>NUCLEOTIDE SEQUENCE [LARGE SCALE GENOMIC DNA]</scope>
    <source>
        <strain evidence="1 2">JA139</strain>
    </source>
</reference>
<comment type="caution">
    <text evidence="1">The sequence shown here is derived from an EMBL/GenBank/DDBJ whole genome shotgun (WGS) entry which is preliminary data.</text>
</comment>
<name>A0A2T4K0B0_9RHOB</name>